<evidence type="ECO:0000256" key="7">
    <source>
        <dbReference type="PIRSR" id="PIRSR600183-50"/>
    </source>
</evidence>
<dbReference type="InterPro" id="IPR009006">
    <property type="entry name" value="Ala_racemase/Decarboxylase_C"/>
</dbReference>
<dbReference type="FunFam" id="3.20.20.10:FF:000003">
    <property type="entry name" value="Diaminopimelate decarboxylase"/>
    <property type="match status" value="1"/>
</dbReference>
<keyword evidence="5 8" id="KW-0457">Lysine biosynthesis</keyword>
<dbReference type="PRINTS" id="PR01181">
    <property type="entry name" value="DAPDCRBXLASE"/>
</dbReference>
<feature type="domain" description="Orn/DAP/Arg decarboxylase 2 C-terminal" evidence="9">
    <location>
        <begin position="30"/>
        <end position="383"/>
    </location>
</feature>
<dbReference type="InterPro" id="IPR002986">
    <property type="entry name" value="DAP_deCOOHase_LysA"/>
</dbReference>
<feature type="binding site" evidence="5">
    <location>
        <position position="385"/>
    </location>
    <ligand>
        <name>pyridoxal 5'-phosphate</name>
        <dbReference type="ChEBI" id="CHEBI:597326"/>
    </ligand>
</feature>
<dbReference type="SUPFAM" id="SSF51419">
    <property type="entry name" value="PLP-binding barrel"/>
    <property type="match status" value="1"/>
</dbReference>
<feature type="binding site" evidence="5">
    <location>
        <position position="238"/>
    </location>
    <ligand>
        <name>pyridoxal 5'-phosphate</name>
        <dbReference type="ChEBI" id="CHEBI:597326"/>
    </ligand>
</feature>
<dbReference type="GO" id="GO:0030170">
    <property type="term" value="F:pyridoxal phosphate binding"/>
    <property type="evidence" value="ECO:0007669"/>
    <property type="project" value="UniProtKB-UniRule"/>
</dbReference>
<name>A0A6M1RQP2_9BACT</name>
<dbReference type="Pfam" id="PF02784">
    <property type="entry name" value="Orn_Arg_deC_N"/>
    <property type="match status" value="1"/>
</dbReference>
<evidence type="ECO:0000259" key="10">
    <source>
        <dbReference type="Pfam" id="PF02784"/>
    </source>
</evidence>
<comment type="pathway">
    <text evidence="5 8">Amino-acid biosynthesis; L-lysine biosynthesis via DAP pathway; L-lysine from DL-2,6-diaminopimelate: step 1/1.</text>
</comment>
<keyword evidence="2 5" id="KW-0210">Decarboxylase</keyword>
<proteinExistence type="inferred from homology"/>
<evidence type="ECO:0000256" key="5">
    <source>
        <dbReference type="HAMAP-Rule" id="MF_02120"/>
    </source>
</evidence>
<keyword evidence="5" id="KW-0028">Amino-acid biosynthesis</keyword>
<sequence length="432" mass="48118">MHHFRYHGDELFCEGVSIETLARRHGTPLYVYSQQTLTDNFRRLDEAWAGVRHLPCYAVKANSNLAILRLMADLGSGFDVVSGGELLRVLAAGGPADRCVFAGVAKTEEEIVTALRAGIHCFNVESEQELERIDRLAGDLGCVAPVAIRVNPDVEAHTHAKITTGTYENKFGIPFDQVEELYARAARRRNLWLRGVQMHIGSQLTRVQPFEDAVRKVAPLVQRLKDRYGLEFFDIGGGLGIVYEEALASGDPAWWQTPRGRRMLTPELHAARLVPILKPLGLRVLLEPGRFITGNAGILVTRVEYIKKTGRKTFVIVDAAMTELIRPAFYDAHHEIVPVRRSKAAMVECDVVGGVCESGDYFCKDRPLPLPRPGDLLAILSAGAYGSAMGSNYNTRPLAAEALVHKNRSALIRQRQPVEAIWQWERPAPWQR</sequence>
<organism evidence="11 12">
    <name type="scientific">Limisphaera ngatamarikiensis</name>
    <dbReference type="NCBI Taxonomy" id="1324935"/>
    <lineage>
        <taxon>Bacteria</taxon>
        <taxon>Pseudomonadati</taxon>
        <taxon>Verrucomicrobiota</taxon>
        <taxon>Verrucomicrobiia</taxon>
        <taxon>Limisphaerales</taxon>
        <taxon>Limisphaeraceae</taxon>
        <taxon>Limisphaera</taxon>
    </lineage>
</organism>
<dbReference type="PANTHER" id="PTHR43727">
    <property type="entry name" value="DIAMINOPIMELATE DECARBOXYLASE"/>
    <property type="match status" value="1"/>
</dbReference>
<evidence type="ECO:0000256" key="8">
    <source>
        <dbReference type="RuleBase" id="RU003738"/>
    </source>
</evidence>
<comment type="catalytic activity">
    <reaction evidence="5 8">
        <text>meso-2,6-diaminopimelate + H(+) = L-lysine + CO2</text>
        <dbReference type="Rhea" id="RHEA:15101"/>
        <dbReference type="ChEBI" id="CHEBI:15378"/>
        <dbReference type="ChEBI" id="CHEBI:16526"/>
        <dbReference type="ChEBI" id="CHEBI:32551"/>
        <dbReference type="ChEBI" id="CHEBI:57791"/>
        <dbReference type="EC" id="4.1.1.20"/>
    </reaction>
</comment>
<feature type="active site" description="Proton donor" evidence="7">
    <location>
        <position position="356"/>
    </location>
</feature>
<dbReference type="AlphaFoldDB" id="A0A6M1RQP2"/>
<dbReference type="SUPFAM" id="SSF50621">
    <property type="entry name" value="Alanine racemase C-terminal domain-like"/>
    <property type="match status" value="1"/>
</dbReference>
<dbReference type="InterPro" id="IPR022644">
    <property type="entry name" value="De-COase2_N"/>
</dbReference>
<protein>
    <recommendedName>
        <fullName evidence="5 6">Diaminopimelate decarboxylase</fullName>
        <shortName evidence="5">DAP decarboxylase</shortName>
        <shortName evidence="5">DAPDC</shortName>
        <ecNumber evidence="5 6">4.1.1.20</ecNumber>
    </recommendedName>
</protein>
<evidence type="ECO:0000313" key="11">
    <source>
        <dbReference type="EMBL" id="NGO38985.1"/>
    </source>
</evidence>
<dbReference type="UniPathway" id="UPA00034">
    <property type="reaction ID" value="UER00027"/>
</dbReference>
<dbReference type="Pfam" id="PF00278">
    <property type="entry name" value="Orn_DAP_Arg_deC"/>
    <property type="match status" value="1"/>
</dbReference>
<dbReference type="EC" id="4.1.1.20" evidence="5 6"/>
<evidence type="ECO:0000256" key="2">
    <source>
        <dbReference type="ARBA" id="ARBA00022793"/>
    </source>
</evidence>
<dbReference type="HAMAP" id="MF_02120">
    <property type="entry name" value="LysA"/>
    <property type="match status" value="1"/>
</dbReference>
<evidence type="ECO:0000259" key="9">
    <source>
        <dbReference type="Pfam" id="PF00278"/>
    </source>
</evidence>
<feature type="modified residue" description="N6-(pyridoxal phosphate)lysine" evidence="5 7">
    <location>
        <position position="60"/>
    </location>
</feature>
<comment type="similarity">
    <text evidence="5">Belongs to the Orn/Lys/Arg decarboxylase class-II family. LysA subfamily.</text>
</comment>
<comment type="subunit">
    <text evidence="5">Homodimer.</text>
</comment>
<dbReference type="GO" id="GO:0008836">
    <property type="term" value="F:diaminopimelate decarboxylase activity"/>
    <property type="evidence" value="ECO:0007669"/>
    <property type="project" value="UniProtKB-UniRule"/>
</dbReference>
<dbReference type="InterPro" id="IPR029066">
    <property type="entry name" value="PLP-binding_barrel"/>
</dbReference>
<dbReference type="Gene3D" id="3.20.20.10">
    <property type="entry name" value="Alanine racemase"/>
    <property type="match status" value="1"/>
</dbReference>
<dbReference type="Gene3D" id="2.40.37.10">
    <property type="entry name" value="Lyase, Ornithine Decarboxylase, Chain A, domain 1"/>
    <property type="match status" value="1"/>
</dbReference>
<comment type="function">
    <text evidence="5">Specifically catalyzes the decarboxylation of meso-diaminopimelate (meso-DAP) to L-lysine.</text>
</comment>
<dbReference type="CDD" id="cd06828">
    <property type="entry name" value="PLPDE_III_DapDC"/>
    <property type="match status" value="1"/>
</dbReference>
<dbReference type="PANTHER" id="PTHR43727:SF2">
    <property type="entry name" value="GROUP IV DECARBOXYLASE"/>
    <property type="match status" value="1"/>
</dbReference>
<feature type="binding site" evidence="5">
    <location>
        <position position="330"/>
    </location>
    <ligand>
        <name>substrate</name>
    </ligand>
</feature>
<feature type="binding site" evidence="5">
    <location>
        <position position="357"/>
    </location>
    <ligand>
        <name>substrate</name>
    </ligand>
</feature>
<keyword evidence="3 5" id="KW-0663">Pyridoxal phosphate</keyword>
<dbReference type="PROSITE" id="PS00878">
    <property type="entry name" value="ODR_DC_2_1"/>
    <property type="match status" value="1"/>
</dbReference>
<evidence type="ECO:0000256" key="1">
    <source>
        <dbReference type="ARBA" id="ARBA00001933"/>
    </source>
</evidence>
<dbReference type="GO" id="GO:0009089">
    <property type="term" value="P:lysine biosynthetic process via diaminopimelate"/>
    <property type="evidence" value="ECO:0007669"/>
    <property type="project" value="UniProtKB-UniRule"/>
</dbReference>
<feature type="binding site" evidence="5">
    <location>
        <position position="385"/>
    </location>
    <ligand>
        <name>substrate</name>
    </ligand>
</feature>
<dbReference type="RefSeq" id="WP_165106743.1">
    <property type="nucleotide sequence ID" value="NZ_JAAKYA010000042.1"/>
</dbReference>
<evidence type="ECO:0000313" key="12">
    <source>
        <dbReference type="Proteomes" id="UP000477311"/>
    </source>
</evidence>
<gene>
    <name evidence="5 11" type="primary">lysA</name>
    <name evidence="11" type="ORF">G4L39_06190</name>
</gene>
<feature type="binding site" evidence="5">
    <location>
        <position position="290"/>
    </location>
    <ligand>
        <name>substrate</name>
    </ligand>
</feature>
<keyword evidence="4 5" id="KW-0456">Lyase</keyword>
<accession>A0A6M1RQP2</accession>
<comment type="caution">
    <text evidence="11">The sequence shown here is derived from an EMBL/GenBank/DDBJ whole genome shotgun (WGS) entry which is preliminary data.</text>
</comment>
<dbReference type="InterPro" id="IPR000183">
    <property type="entry name" value="Orn/DAP/Arg_de-COase"/>
</dbReference>
<dbReference type="EMBL" id="JAAKYA010000042">
    <property type="protein sequence ID" value="NGO38985.1"/>
    <property type="molecule type" value="Genomic_DNA"/>
</dbReference>
<feature type="binding site" evidence="5">
    <location>
        <position position="326"/>
    </location>
    <ligand>
        <name>substrate</name>
    </ligand>
</feature>
<dbReference type="NCBIfam" id="TIGR01048">
    <property type="entry name" value="lysA"/>
    <property type="match status" value="1"/>
</dbReference>
<feature type="domain" description="Orn/DAP/Arg decarboxylase 2 N-terminal" evidence="10">
    <location>
        <begin position="37"/>
        <end position="293"/>
    </location>
</feature>
<evidence type="ECO:0000256" key="3">
    <source>
        <dbReference type="ARBA" id="ARBA00022898"/>
    </source>
</evidence>
<keyword evidence="12" id="KW-1185">Reference proteome</keyword>
<reference evidence="11 12" key="1">
    <citation type="submission" date="2020-02" db="EMBL/GenBank/DDBJ databases">
        <title>Draft genome sequence of Limisphaera ngatamarikiensis NGM72.4T, a thermophilic Verrucomicrobia grouped in subdivision 3.</title>
        <authorList>
            <person name="Carere C.R."/>
            <person name="Steen J."/>
            <person name="Hugenholtz P."/>
            <person name="Stott M.B."/>
        </authorList>
    </citation>
    <scope>NUCLEOTIDE SEQUENCE [LARGE SCALE GENOMIC DNA]</scope>
    <source>
        <strain evidence="11 12">NGM72.4</strain>
    </source>
</reference>
<dbReference type="InterPro" id="IPR022653">
    <property type="entry name" value="De-COase2_pyr-phos_BS"/>
</dbReference>
<feature type="binding site" evidence="5">
    <location>
        <begin position="287"/>
        <end position="290"/>
    </location>
    <ligand>
        <name>pyridoxal 5'-phosphate</name>
        <dbReference type="ChEBI" id="CHEBI:597326"/>
    </ligand>
</feature>
<evidence type="ECO:0000256" key="4">
    <source>
        <dbReference type="ARBA" id="ARBA00023239"/>
    </source>
</evidence>
<dbReference type="Proteomes" id="UP000477311">
    <property type="component" value="Unassembled WGS sequence"/>
</dbReference>
<dbReference type="InterPro" id="IPR022643">
    <property type="entry name" value="De-COase2_C"/>
</dbReference>
<comment type="cofactor">
    <cofactor evidence="1 5 7 8">
        <name>pyridoxal 5'-phosphate</name>
        <dbReference type="ChEBI" id="CHEBI:597326"/>
    </cofactor>
</comment>
<evidence type="ECO:0000256" key="6">
    <source>
        <dbReference type="NCBIfam" id="TIGR01048"/>
    </source>
</evidence>
<dbReference type="PRINTS" id="PR01179">
    <property type="entry name" value="ODADCRBXLASE"/>
</dbReference>